<sequence>MTAITPETGLRARVRRLAAFVVAAGVCALGVGGPAMAADQPPADDDQRVELHVTAGLRGTVAPGTSTSAVITIDNETASELSTGRVEVELGSTPLGDDAAVTDWLDEGRAAGSFLPLGDEATKTAEAGGSATTTVFVPQETLEPLAPGVYPLRAVLSDARTKDTAGQRTTTWDATATSVLVVTSAPTSPIGVLVPITATPAGGALLSAEELTDLTAPDGDLTAQLDGVAGTTAVLALDPAIPAAIRALGTAAPSTATDWLERLDELPNARFALQFGDADLTVQAQAGLPDALAPLPLTSLLDPAAFPQQRAVTPTSTPGTAAVPSPTPTDGPALPTDEELAEIDGAIPGIVWPESDLAQGDLAAFSGYLDRKTTTVVSSTTVGGQSSAHATSGGQDLLVIDAATSAALSAAAAESSSAPRQAHLAEAAARLFLTGARAPGAPLLVGLDRDENRSADALRDAISAADSVGFELSAVRAAPAASVTVPDAAAATRAPDLANLLTDEGALTAFATVLDDPLVLLSPERIRILRTIAVGSSDEAFAEKVAAHRARTTETLGAVSIPDSSTIQLLTANADLPIAVRNDLPWPVTVRLFAAPSDPRLEVKPVIDVEVQANSTTRAKVPVSARVGSGELDLRLALTSPTGVPIQSEQTVRVAVRAEWETIGLVIFGGLAVLLIALGVVRTVRRKRREAIEEQAVEAAVEELIEEKEAEAAVQERLDGPDAPSAKESRD</sequence>
<dbReference type="Proteomes" id="UP001377573">
    <property type="component" value="Chromosome"/>
</dbReference>
<dbReference type="EMBL" id="CP146240">
    <property type="protein sequence ID" value="WWS85715.1"/>
    <property type="molecule type" value="Genomic_DNA"/>
</dbReference>
<dbReference type="RefSeq" id="WP_338567027.1">
    <property type="nucleotide sequence ID" value="NZ_CP146240.1"/>
</dbReference>
<feature type="region of interest" description="Disordered" evidence="1">
    <location>
        <begin position="711"/>
        <end position="731"/>
    </location>
</feature>
<evidence type="ECO:0000313" key="4">
    <source>
        <dbReference type="EMBL" id="WWS85715.1"/>
    </source>
</evidence>
<feature type="chain" id="PRO_5045899313" evidence="3">
    <location>
        <begin position="38"/>
        <end position="731"/>
    </location>
</feature>
<dbReference type="Pfam" id="PF19516">
    <property type="entry name" value="DUF6049"/>
    <property type="match status" value="1"/>
</dbReference>
<keyword evidence="5" id="KW-1185">Reference proteome</keyword>
<keyword evidence="3" id="KW-0732">Signal</keyword>
<keyword evidence="2" id="KW-1133">Transmembrane helix</keyword>
<feature type="signal peptide" evidence="3">
    <location>
        <begin position="1"/>
        <end position="37"/>
    </location>
</feature>
<protein>
    <submittedName>
        <fullName evidence="4">DUF6049 family protein</fullName>
    </submittedName>
</protein>
<keyword evidence="2" id="KW-0812">Transmembrane</keyword>
<name>A0ABZ2HZT9_9MICO</name>
<evidence type="ECO:0000256" key="2">
    <source>
        <dbReference type="SAM" id="Phobius"/>
    </source>
</evidence>
<organism evidence="4 5">
    <name type="scientific">Microbacterium paraoxydans</name>
    <dbReference type="NCBI Taxonomy" id="199592"/>
    <lineage>
        <taxon>Bacteria</taxon>
        <taxon>Bacillati</taxon>
        <taxon>Actinomycetota</taxon>
        <taxon>Actinomycetes</taxon>
        <taxon>Micrococcales</taxon>
        <taxon>Microbacteriaceae</taxon>
        <taxon>Microbacterium</taxon>
    </lineage>
</organism>
<reference evidence="4 5" key="1">
    <citation type="submission" date="2024-02" db="EMBL/GenBank/DDBJ databases">
        <authorList>
            <person name="Alasadi S."/>
            <person name="Hussein S.A."/>
        </authorList>
    </citation>
    <scope>NUCLEOTIDE SEQUENCE [LARGE SCALE GENOMIC DNA]</scope>
    <source>
        <strain evidence="4 5">GJ_SRA_44_2022</strain>
    </source>
</reference>
<proteinExistence type="predicted"/>
<accession>A0ABZ2HZT9</accession>
<gene>
    <name evidence="4" type="ORF">V8Z62_05675</name>
</gene>
<evidence type="ECO:0000313" key="5">
    <source>
        <dbReference type="Proteomes" id="UP001377573"/>
    </source>
</evidence>
<evidence type="ECO:0000256" key="3">
    <source>
        <dbReference type="SAM" id="SignalP"/>
    </source>
</evidence>
<feature type="compositionally biased region" description="Polar residues" evidence="1">
    <location>
        <begin position="310"/>
        <end position="319"/>
    </location>
</feature>
<keyword evidence="2" id="KW-0472">Membrane</keyword>
<evidence type="ECO:0000256" key="1">
    <source>
        <dbReference type="SAM" id="MobiDB-lite"/>
    </source>
</evidence>
<feature type="region of interest" description="Disordered" evidence="1">
    <location>
        <begin position="308"/>
        <end position="336"/>
    </location>
</feature>
<dbReference type="InterPro" id="IPR046112">
    <property type="entry name" value="DUF6049"/>
</dbReference>
<feature type="transmembrane region" description="Helical" evidence="2">
    <location>
        <begin position="663"/>
        <end position="681"/>
    </location>
</feature>